<evidence type="ECO:0000259" key="2">
    <source>
        <dbReference type="PROSITE" id="PS00028"/>
    </source>
</evidence>
<comment type="caution">
    <text evidence="3">The sequence shown here is derived from an EMBL/GenBank/DDBJ whole genome shotgun (WGS) entry which is preliminary data.</text>
</comment>
<protein>
    <recommendedName>
        <fullName evidence="2">C2H2-type domain-containing protein</fullName>
    </recommendedName>
</protein>
<gene>
    <name evidence="3" type="ORF">ACFPFO_09985</name>
</gene>
<dbReference type="Pfam" id="PF24166">
    <property type="entry name" value="DUF7410"/>
    <property type="match status" value="1"/>
</dbReference>
<dbReference type="Proteomes" id="UP001595925">
    <property type="component" value="Unassembled WGS sequence"/>
</dbReference>
<evidence type="ECO:0000313" key="4">
    <source>
        <dbReference type="Proteomes" id="UP001595925"/>
    </source>
</evidence>
<feature type="transmembrane region" description="Helical" evidence="1">
    <location>
        <begin position="77"/>
        <end position="97"/>
    </location>
</feature>
<sequence>MAPSLADSTERLTDHEYDVHGDALRCPYCDRPFPSERTRTFHVGVRHGESCTEAEREAYEAERDDEEYELFTFHLKAAVSVFLIYFLFVFLYALVWAG</sequence>
<dbReference type="PROSITE" id="PS00028">
    <property type="entry name" value="ZINC_FINGER_C2H2_1"/>
    <property type="match status" value="1"/>
</dbReference>
<proteinExistence type="predicted"/>
<evidence type="ECO:0000313" key="3">
    <source>
        <dbReference type="EMBL" id="MFC4988076.1"/>
    </source>
</evidence>
<name>A0ABD5QE96_9EURY</name>
<dbReference type="RefSeq" id="WP_114578120.1">
    <property type="nucleotide sequence ID" value="NZ_JAIVEF010000001.1"/>
</dbReference>
<feature type="domain" description="C2H2-type" evidence="2">
    <location>
        <begin position="26"/>
        <end position="47"/>
    </location>
</feature>
<accession>A0ABD5QE96</accession>
<dbReference type="EMBL" id="JBHSJG010000036">
    <property type="protein sequence ID" value="MFC4988076.1"/>
    <property type="molecule type" value="Genomic_DNA"/>
</dbReference>
<dbReference type="InterPro" id="IPR013087">
    <property type="entry name" value="Znf_C2H2_type"/>
</dbReference>
<keyword evidence="1" id="KW-0472">Membrane</keyword>
<dbReference type="InterPro" id="IPR055833">
    <property type="entry name" value="DUF7410"/>
</dbReference>
<organism evidence="3 4">
    <name type="scientific">Saliphagus infecundisoli</name>
    <dbReference type="NCBI Taxonomy" id="1849069"/>
    <lineage>
        <taxon>Archaea</taxon>
        <taxon>Methanobacteriati</taxon>
        <taxon>Methanobacteriota</taxon>
        <taxon>Stenosarchaea group</taxon>
        <taxon>Halobacteria</taxon>
        <taxon>Halobacteriales</taxon>
        <taxon>Natrialbaceae</taxon>
        <taxon>Saliphagus</taxon>
    </lineage>
</organism>
<keyword evidence="1" id="KW-0812">Transmembrane</keyword>
<reference evidence="3 4" key="1">
    <citation type="journal article" date="2019" name="Int. J. Syst. Evol. Microbiol.">
        <title>The Global Catalogue of Microorganisms (GCM) 10K type strain sequencing project: providing services to taxonomists for standard genome sequencing and annotation.</title>
        <authorList>
            <consortium name="The Broad Institute Genomics Platform"/>
            <consortium name="The Broad Institute Genome Sequencing Center for Infectious Disease"/>
            <person name="Wu L."/>
            <person name="Ma J."/>
        </authorList>
    </citation>
    <scope>NUCLEOTIDE SEQUENCE [LARGE SCALE GENOMIC DNA]</scope>
    <source>
        <strain evidence="3 4">CGMCC 1.15824</strain>
    </source>
</reference>
<dbReference type="AlphaFoldDB" id="A0ABD5QE96"/>
<evidence type="ECO:0000256" key="1">
    <source>
        <dbReference type="SAM" id="Phobius"/>
    </source>
</evidence>
<keyword evidence="4" id="KW-1185">Reference proteome</keyword>
<keyword evidence="1" id="KW-1133">Transmembrane helix</keyword>